<dbReference type="NCBIfam" id="TIGR00647">
    <property type="entry name" value="DNA_bind_WhiA"/>
    <property type="match status" value="1"/>
</dbReference>
<sequence length="326" mass="37613">MSFSGTVKEELAKQKLGARHCQIAEIAAIIRMCGGISVSRNDRFLLKIQTENLFVARKYFTLLQKTFNIEIELSIRQHHGEKRGRTYHLYVKKHEDALQILREIGIMKPDGKSYMDFAEDFELTETELLRRICCKRAFLRGAFLVTGSVTNPEKSYHLEFACTLEYHAEQIRKVLRSFGIEARMIQRKKYYVVYIKEGDGIVDVLNIMEAHQALMELENIRILKDMRNSLNRKVNCETANIYKTVNAAVKQIEDIRYIQDTIGFEELSEGLANMAEVRLANPDATLKELGMLLSPRMGKSGVNHRLKKLSEIADGLRCCKEEKHYD</sequence>
<gene>
    <name evidence="4 6" type="primary">whiA</name>
    <name evidence="6" type="ORF">H8716_00700</name>
</gene>
<dbReference type="InterPro" id="IPR004042">
    <property type="entry name" value="Intein_endonuc_central"/>
</dbReference>
<evidence type="ECO:0000313" key="7">
    <source>
        <dbReference type="Proteomes" id="UP000657421"/>
    </source>
</evidence>
<dbReference type="InterPro" id="IPR039518">
    <property type="entry name" value="WhiA_LAGLIDADG_dom"/>
</dbReference>
<evidence type="ECO:0000256" key="1">
    <source>
        <dbReference type="ARBA" id="ARBA00022618"/>
    </source>
</evidence>
<evidence type="ECO:0000313" key="6">
    <source>
        <dbReference type="EMBL" id="MBC8571609.1"/>
    </source>
</evidence>
<dbReference type="GO" id="GO:0003677">
    <property type="term" value="F:DNA binding"/>
    <property type="evidence" value="ECO:0007669"/>
    <property type="project" value="UniProtKB-KW"/>
</dbReference>
<dbReference type="RefSeq" id="WP_249306511.1">
    <property type="nucleotide sequence ID" value="NZ_JACRSZ010000001.1"/>
</dbReference>
<dbReference type="InterPro" id="IPR018478">
    <property type="entry name" value="Sporu_reg_WhiA_N_dom"/>
</dbReference>
<evidence type="ECO:0000256" key="4">
    <source>
        <dbReference type="HAMAP-Rule" id="MF_01420"/>
    </source>
</evidence>
<protein>
    <recommendedName>
        <fullName evidence="4">Probable cell division protein WhiA</fullName>
    </recommendedName>
</protein>
<keyword evidence="1 4" id="KW-0132">Cell division</keyword>
<dbReference type="Gene3D" id="3.10.28.10">
    <property type="entry name" value="Homing endonucleases"/>
    <property type="match status" value="1"/>
</dbReference>
<comment type="caution">
    <text evidence="6">The sequence shown here is derived from an EMBL/GenBank/DDBJ whole genome shotgun (WGS) entry which is preliminary data.</text>
</comment>
<evidence type="ECO:0000256" key="2">
    <source>
        <dbReference type="ARBA" id="ARBA00023125"/>
    </source>
</evidence>
<dbReference type="PANTHER" id="PTHR37307:SF1">
    <property type="entry name" value="CELL DIVISION PROTEIN WHIA-RELATED"/>
    <property type="match status" value="1"/>
</dbReference>
<dbReference type="Pfam" id="PF10298">
    <property type="entry name" value="WhiA_N"/>
    <property type="match status" value="1"/>
</dbReference>
<dbReference type="EMBL" id="JACRSZ010000001">
    <property type="protein sequence ID" value="MBC8571609.1"/>
    <property type="molecule type" value="Genomic_DNA"/>
</dbReference>
<dbReference type="SUPFAM" id="SSF55608">
    <property type="entry name" value="Homing endonucleases"/>
    <property type="match status" value="1"/>
</dbReference>
<comment type="similarity">
    <text evidence="4">Belongs to the WhiA family.</text>
</comment>
<keyword evidence="2 4" id="KW-0238">DNA-binding</keyword>
<keyword evidence="7" id="KW-1185">Reference proteome</keyword>
<name>A0ABR7N5D5_9FIRM</name>
<evidence type="ECO:0000256" key="3">
    <source>
        <dbReference type="ARBA" id="ARBA00023306"/>
    </source>
</evidence>
<reference evidence="6 7" key="1">
    <citation type="submission" date="2020-08" db="EMBL/GenBank/DDBJ databases">
        <title>Genome public.</title>
        <authorList>
            <person name="Liu C."/>
            <person name="Sun Q."/>
        </authorList>
    </citation>
    <scope>NUCLEOTIDE SEQUENCE [LARGE SCALE GENOMIC DNA]</scope>
    <source>
        <strain evidence="6 7">NSJ-46</strain>
    </source>
</reference>
<dbReference type="PROSITE" id="PS50819">
    <property type="entry name" value="INTEIN_ENDONUCLEASE"/>
    <property type="match status" value="1"/>
</dbReference>
<organism evidence="6 7">
    <name type="scientific">Jingyaoa shaoxingensis</name>
    <dbReference type="NCBI Taxonomy" id="2763671"/>
    <lineage>
        <taxon>Bacteria</taxon>
        <taxon>Bacillati</taxon>
        <taxon>Bacillota</taxon>
        <taxon>Clostridia</taxon>
        <taxon>Lachnospirales</taxon>
        <taxon>Lachnospiraceae</taxon>
        <taxon>Jingyaoa</taxon>
    </lineage>
</organism>
<dbReference type="Pfam" id="PF14527">
    <property type="entry name" value="LAGLIDADG_WhiA"/>
    <property type="match status" value="1"/>
</dbReference>
<dbReference type="HAMAP" id="MF_01420">
    <property type="entry name" value="HTH_type_WhiA"/>
    <property type="match status" value="1"/>
</dbReference>
<dbReference type="PANTHER" id="PTHR37307">
    <property type="entry name" value="CELL DIVISION PROTEIN WHIA-RELATED"/>
    <property type="match status" value="1"/>
</dbReference>
<comment type="function">
    <text evidence="4">Involved in cell division and chromosome segregation.</text>
</comment>
<keyword evidence="3 4" id="KW-0131">Cell cycle</keyword>
<dbReference type="InterPro" id="IPR027434">
    <property type="entry name" value="Homing_endonucl"/>
</dbReference>
<dbReference type="InterPro" id="IPR003802">
    <property type="entry name" value="Sporulation_regulator_WhiA"/>
</dbReference>
<accession>A0ABR7N5D5</accession>
<feature type="domain" description="DOD-type homing endonuclease" evidence="5">
    <location>
        <begin position="103"/>
        <end position="180"/>
    </location>
</feature>
<dbReference type="Proteomes" id="UP000657421">
    <property type="component" value="Unassembled WGS sequence"/>
</dbReference>
<proteinExistence type="inferred from homology"/>
<evidence type="ECO:0000259" key="5">
    <source>
        <dbReference type="PROSITE" id="PS50819"/>
    </source>
</evidence>
<dbReference type="InterPro" id="IPR023054">
    <property type="entry name" value="Sporulation_regulator_WhiA_C"/>
</dbReference>
<dbReference type="Pfam" id="PF02650">
    <property type="entry name" value="HTH_WhiA"/>
    <property type="match status" value="1"/>
</dbReference>